<dbReference type="PANTHER" id="PTHR23523:SF1">
    <property type="entry name" value="CYANATE TRANSPORT PROTEIN CYNX"/>
    <property type="match status" value="1"/>
</dbReference>
<dbReference type="InterPro" id="IPR011701">
    <property type="entry name" value="MFS"/>
</dbReference>
<feature type="transmembrane region" description="Helical" evidence="4">
    <location>
        <begin position="172"/>
        <end position="192"/>
    </location>
</feature>
<dbReference type="InterPro" id="IPR052524">
    <property type="entry name" value="MFS_Cyanate_Porter"/>
</dbReference>
<proteinExistence type="predicted"/>
<evidence type="ECO:0000259" key="5">
    <source>
        <dbReference type="PROSITE" id="PS50850"/>
    </source>
</evidence>
<dbReference type="RefSeq" id="WP_238462414.1">
    <property type="nucleotide sequence ID" value="NZ_JAKLJA010000002.1"/>
</dbReference>
<comment type="caution">
    <text evidence="6">The sequence shown here is derived from an EMBL/GenBank/DDBJ whole genome shotgun (WGS) entry which is preliminary data.</text>
</comment>
<feature type="transmembrane region" description="Helical" evidence="4">
    <location>
        <begin position="308"/>
        <end position="329"/>
    </location>
</feature>
<dbReference type="EMBL" id="JAKLJA010000002">
    <property type="protein sequence ID" value="MCG5072678.1"/>
    <property type="molecule type" value="Genomic_DNA"/>
</dbReference>
<feature type="transmembrane region" description="Helical" evidence="4">
    <location>
        <begin position="255"/>
        <end position="274"/>
    </location>
</feature>
<dbReference type="Proteomes" id="UP001139308">
    <property type="component" value="Unassembled WGS sequence"/>
</dbReference>
<keyword evidence="3 4" id="KW-0472">Membrane</keyword>
<feature type="transmembrane region" description="Helical" evidence="4">
    <location>
        <begin position="52"/>
        <end position="76"/>
    </location>
</feature>
<feature type="transmembrane region" description="Helical" evidence="4">
    <location>
        <begin position="341"/>
        <end position="360"/>
    </location>
</feature>
<evidence type="ECO:0000313" key="6">
    <source>
        <dbReference type="EMBL" id="MCG5072678.1"/>
    </source>
</evidence>
<evidence type="ECO:0000256" key="1">
    <source>
        <dbReference type="ARBA" id="ARBA00022692"/>
    </source>
</evidence>
<feature type="transmembrane region" description="Helical" evidence="4">
    <location>
        <begin position="141"/>
        <end position="166"/>
    </location>
</feature>
<dbReference type="GO" id="GO:0022857">
    <property type="term" value="F:transmembrane transporter activity"/>
    <property type="evidence" value="ECO:0007669"/>
    <property type="project" value="InterPro"/>
</dbReference>
<feature type="transmembrane region" description="Helical" evidence="4">
    <location>
        <begin position="14"/>
        <end position="32"/>
    </location>
</feature>
<dbReference type="PROSITE" id="PS50850">
    <property type="entry name" value="MFS"/>
    <property type="match status" value="1"/>
</dbReference>
<sequence length="409" mass="42910">MSNSSTSNTACSHAVRASAGALAMLVLVGLNLRPFLTSVGPVLDLLRHDTGLTFRSAALLTTLPFLLMGVIGWFGFGLAGRFGERRSLAFALSLLALGCALRGWVSSGTSLIVSAGIAGTGVAAIQALMPGITKHWFPHRVPVAMGLYSASLVGGGAIGAVASPWLAAHAGWHFALAIWAVPAFGMLALWLARAPHDTAAVAGKPPSVARFVRNRRAWELAIFFGLTNSGFSSLVTWLPSFYRQLGTSPQASGNLLAWMALCQATSAFVMPMLARRSDDRRQILWLTMGLQGLGFAGLAIVPGFSPSLWVACAGFGLGGFFSLSLIVTLDHLHDARHAGALAAFVQGVGFLVAAGGPWLVGWLRDAGASFTTAWLMHLAIVFMMAGLTAVFAPTSYRSSMKGMGVVVRN</sequence>
<accession>A0A9X1RP53</accession>
<feature type="transmembrane region" description="Helical" evidence="4">
    <location>
        <begin position="217"/>
        <end position="235"/>
    </location>
</feature>
<feature type="transmembrane region" description="Helical" evidence="4">
    <location>
        <begin position="372"/>
        <end position="392"/>
    </location>
</feature>
<organism evidence="6 7">
    <name type="scientific">Paraburkholderia tagetis</name>
    <dbReference type="NCBI Taxonomy" id="2913261"/>
    <lineage>
        <taxon>Bacteria</taxon>
        <taxon>Pseudomonadati</taxon>
        <taxon>Pseudomonadota</taxon>
        <taxon>Betaproteobacteria</taxon>
        <taxon>Burkholderiales</taxon>
        <taxon>Burkholderiaceae</taxon>
        <taxon>Paraburkholderia</taxon>
    </lineage>
</organism>
<dbReference type="InterPro" id="IPR020846">
    <property type="entry name" value="MFS_dom"/>
</dbReference>
<protein>
    <submittedName>
        <fullName evidence="6">Cyanate transporter</fullName>
    </submittedName>
</protein>
<keyword evidence="1 4" id="KW-0812">Transmembrane</keyword>
<dbReference type="SUPFAM" id="SSF103473">
    <property type="entry name" value="MFS general substrate transporter"/>
    <property type="match status" value="1"/>
</dbReference>
<dbReference type="PANTHER" id="PTHR23523">
    <property type="match status" value="1"/>
</dbReference>
<evidence type="ECO:0000313" key="7">
    <source>
        <dbReference type="Proteomes" id="UP001139308"/>
    </source>
</evidence>
<dbReference type="InterPro" id="IPR036259">
    <property type="entry name" value="MFS_trans_sf"/>
</dbReference>
<gene>
    <name evidence="6" type="ORF">L5014_04760</name>
</gene>
<feature type="transmembrane region" description="Helical" evidence="4">
    <location>
        <begin position="283"/>
        <end position="302"/>
    </location>
</feature>
<feature type="domain" description="Major facilitator superfamily (MFS) profile" evidence="5">
    <location>
        <begin position="17"/>
        <end position="397"/>
    </location>
</feature>
<dbReference type="AlphaFoldDB" id="A0A9X1RP53"/>
<keyword evidence="7" id="KW-1185">Reference proteome</keyword>
<name>A0A9X1RP53_9BURK</name>
<dbReference type="Pfam" id="PF07690">
    <property type="entry name" value="MFS_1"/>
    <property type="match status" value="1"/>
</dbReference>
<feature type="transmembrane region" description="Helical" evidence="4">
    <location>
        <begin position="111"/>
        <end position="129"/>
    </location>
</feature>
<evidence type="ECO:0000256" key="2">
    <source>
        <dbReference type="ARBA" id="ARBA00022989"/>
    </source>
</evidence>
<feature type="transmembrane region" description="Helical" evidence="4">
    <location>
        <begin position="88"/>
        <end position="105"/>
    </location>
</feature>
<reference evidence="6" key="1">
    <citation type="submission" date="2022-01" db="EMBL/GenBank/DDBJ databases">
        <title>Genome sequence and assembly of Parabukholderia sp. RG36.</title>
        <authorList>
            <person name="Chhetri G."/>
        </authorList>
    </citation>
    <scope>NUCLEOTIDE SEQUENCE</scope>
    <source>
        <strain evidence="6">RG36</strain>
    </source>
</reference>
<evidence type="ECO:0000256" key="4">
    <source>
        <dbReference type="SAM" id="Phobius"/>
    </source>
</evidence>
<keyword evidence="2 4" id="KW-1133">Transmembrane helix</keyword>
<dbReference type="Gene3D" id="1.20.1250.20">
    <property type="entry name" value="MFS general substrate transporter like domains"/>
    <property type="match status" value="2"/>
</dbReference>
<evidence type="ECO:0000256" key="3">
    <source>
        <dbReference type="ARBA" id="ARBA00023136"/>
    </source>
</evidence>
<dbReference type="NCBIfam" id="NF007256">
    <property type="entry name" value="PRK09705.1"/>
    <property type="match status" value="1"/>
</dbReference>